<dbReference type="Proteomes" id="UP000037530">
    <property type="component" value="Unassembled WGS sequence"/>
</dbReference>
<dbReference type="PATRIC" id="fig|171383.3.peg.2901"/>
<proteinExistence type="predicted"/>
<organism evidence="1 2">
    <name type="scientific">Vibrio hepatarius</name>
    <dbReference type="NCBI Taxonomy" id="171383"/>
    <lineage>
        <taxon>Bacteria</taxon>
        <taxon>Pseudomonadati</taxon>
        <taxon>Pseudomonadota</taxon>
        <taxon>Gammaproteobacteria</taxon>
        <taxon>Vibrionales</taxon>
        <taxon>Vibrionaceae</taxon>
        <taxon>Vibrio</taxon>
        <taxon>Vibrio oreintalis group</taxon>
    </lineage>
</organism>
<comment type="caution">
    <text evidence="1">The sequence shown here is derived from an EMBL/GenBank/DDBJ whole genome shotgun (WGS) entry which is preliminary data.</text>
</comment>
<evidence type="ECO:0000313" key="1">
    <source>
        <dbReference type="EMBL" id="KOO06857.1"/>
    </source>
</evidence>
<dbReference type="EMBL" id="LHPI01000013">
    <property type="protein sequence ID" value="KOO06857.1"/>
    <property type="molecule type" value="Genomic_DNA"/>
</dbReference>
<keyword evidence="2" id="KW-1185">Reference proteome</keyword>
<protein>
    <submittedName>
        <fullName evidence="1">Uncharacterized protein</fullName>
    </submittedName>
</protein>
<accession>A0A0M0HYC2</accession>
<evidence type="ECO:0000313" key="2">
    <source>
        <dbReference type="Proteomes" id="UP000037530"/>
    </source>
</evidence>
<reference evidence="2" key="1">
    <citation type="submission" date="2015-08" db="EMBL/GenBank/DDBJ databases">
        <title>Vibrio galatheae sp. nov., a novel member of the Vibrionaceae family isolated from the Solomon Islands.</title>
        <authorList>
            <person name="Giubergia S."/>
            <person name="Machado H."/>
            <person name="Mateiu R.V."/>
            <person name="Gram L."/>
        </authorList>
    </citation>
    <scope>NUCLEOTIDE SEQUENCE [LARGE SCALE GENOMIC DNA]</scope>
    <source>
        <strain evidence="2">DSM 19134</strain>
    </source>
</reference>
<sequence>MFNAKTTQNCIDHQPNNIESDDLVVEVTPSNVINLFTDIAAEFGNGDLTYSFDGETMTLLIDINGVNGSIAVGDLDPYQTWDANSTTDFFALRAILSVDPKHLNELNRTHPNTKFYLDGNDILAEEAFYLTYGVTNLNVLDRFSAFVKTVNATF</sequence>
<name>A0A0M0HYC2_9VIBR</name>
<dbReference type="AlphaFoldDB" id="A0A0M0HYC2"/>
<gene>
    <name evidence="1" type="ORF">AKJ31_14200</name>
</gene>